<reference evidence="1 2" key="1">
    <citation type="submission" date="2019-06" db="EMBL/GenBank/DDBJ databases">
        <title>Sequencing the genomes of 1000 actinobacteria strains.</title>
        <authorList>
            <person name="Klenk H.-P."/>
        </authorList>
    </citation>
    <scope>NUCLEOTIDE SEQUENCE [LARGE SCALE GENOMIC DNA]</scope>
    <source>
        <strain evidence="1 2">DSM 45043</strain>
    </source>
</reference>
<dbReference type="AlphaFoldDB" id="A0A543I9R1"/>
<comment type="caution">
    <text evidence="1">The sequence shown here is derived from an EMBL/GenBank/DDBJ whole genome shotgun (WGS) entry which is preliminary data.</text>
</comment>
<keyword evidence="2" id="KW-1185">Reference proteome</keyword>
<dbReference type="RefSeq" id="WP_141966333.1">
    <property type="nucleotide sequence ID" value="NZ_VFPO01000001.1"/>
</dbReference>
<gene>
    <name evidence="1" type="ORF">FHX41_0914</name>
</gene>
<sequence>MSALFARLLDDAALFPPQHAPMDEALSAHRAASHTGSFRADASPLVGRFLCPASRFAELRTHLVPEDLLDLGVVADTGVEELPQALDAVRAEPRVRPSSVEIALPRDADQARAAAVMIARLPSGVPTHIEVHRAAGWLHALDRIAAARSVSAEQAAAEQTATEPTATGSMTADGPTLGAKYRVEGLRAADVPGTDALAAFITACAQRDLPFICAGGPGHAVRNASGHGLLNVLLATACAAAGAPEHDVRHALERTDASGIVRELRSLPGREVRATRGLLVAFGAPDVRAARRDLAAAGLIKRPDTGEDRSS</sequence>
<organism evidence="1 2">
    <name type="scientific">Actinomadura hallensis</name>
    <dbReference type="NCBI Taxonomy" id="337895"/>
    <lineage>
        <taxon>Bacteria</taxon>
        <taxon>Bacillati</taxon>
        <taxon>Actinomycetota</taxon>
        <taxon>Actinomycetes</taxon>
        <taxon>Streptosporangiales</taxon>
        <taxon>Thermomonosporaceae</taxon>
        <taxon>Actinomadura</taxon>
    </lineage>
</organism>
<evidence type="ECO:0000313" key="2">
    <source>
        <dbReference type="Proteomes" id="UP000316706"/>
    </source>
</evidence>
<evidence type="ECO:0000313" key="1">
    <source>
        <dbReference type="EMBL" id="TQM67309.1"/>
    </source>
</evidence>
<protein>
    <submittedName>
        <fullName evidence="1">Uncharacterized protein</fullName>
    </submittedName>
</protein>
<dbReference type="OrthoDB" id="9778153at2"/>
<accession>A0A543I9R1</accession>
<dbReference type="Proteomes" id="UP000316706">
    <property type="component" value="Unassembled WGS sequence"/>
</dbReference>
<dbReference type="EMBL" id="VFPO01000001">
    <property type="protein sequence ID" value="TQM67309.1"/>
    <property type="molecule type" value="Genomic_DNA"/>
</dbReference>
<name>A0A543I9R1_9ACTN</name>
<proteinExistence type="predicted"/>